<dbReference type="EMBL" id="CP042905">
    <property type="protein sequence ID" value="QEE15991.1"/>
    <property type="molecule type" value="Genomic_DNA"/>
</dbReference>
<dbReference type="RefSeq" id="WP_147662885.1">
    <property type="nucleotide sequence ID" value="NZ_CP042905.2"/>
</dbReference>
<evidence type="ECO:0000256" key="2">
    <source>
        <dbReference type="ARBA" id="ARBA00022695"/>
    </source>
</evidence>
<keyword evidence="1" id="KW-0808">Transferase</keyword>
<protein>
    <submittedName>
        <fullName evidence="4">Adenylyltransferase/cytidyltransferase family protein</fullName>
    </submittedName>
</protein>
<evidence type="ECO:0000259" key="3">
    <source>
        <dbReference type="Pfam" id="PF01467"/>
    </source>
</evidence>
<dbReference type="Pfam" id="PF01467">
    <property type="entry name" value="CTP_transf_like"/>
    <property type="match status" value="1"/>
</dbReference>
<dbReference type="InterPro" id="IPR050385">
    <property type="entry name" value="Archaeal_FAD_synthase"/>
</dbReference>
<reference evidence="4 5" key="2">
    <citation type="journal article" date="2024" name="Int. J. Syst. Evol. Microbiol.">
        <title>Promethearchaeum syntrophicum gen. nov., sp. nov., an anaerobic, obligately syntrophic archaeon, the first isolate of the lineage 'Asgard' archaea, and proposal of the new archaeal phylum Promethearchaeota phyl. nov. and kingdom Promethearchaeati regn. nov.</title>
        <authorList>
            <person name="Imachi H."/>
            <person name="Nobu M.K."/>
            <person name="Kato S."/>
            <person name="Takaki Y."/>
            <person name="Miyazaki M."/>
            <person name="Miyata M."/>
            <person name="Ogawara M."/>
            <person name="Saito Y."/>
            <person name="Sakai S."/>
            <person name="Tahara Y.O."/>
            <person name="Takano Y."/>
            <person name="Tasumi E."/>
            <person name="Uematsu K."/>
            <person name="Yoshimura T."/>
            <person name="Itoh T."/>
            <person name="Ohkuma M."/>
            <person name="Takai K."/>
        </authorList>
    </citation>
    <scope>NUCLEOTIDE SEQUENCE [LARGE SCALE GENOMIC DNA]</scope>
    <source>
        <strain evidence="4 5">MK-D1</strain>
    </source>
</reference>
<reference evidence="4 5" key="1">
    <citation type="journal article" date="2020" name="Nature">
        <title>Isolation of an archaeon at the prokaryote-eukaryote interface.</title>
        <authorList>
            <person name="Imachi H."/>
            <person name="Nobu M.K."/>
            <person name="Nakahara N."/>
            <person name="Morono Y."/>
            <person name="Ogawara M."/>
            <person name="Takaki Y."/>
            <person name="Takano Y."/>
            <person name="Uematsu K."/>
            <person name="Ikuta T."/>
            <person name="Ito M."/>
            <person name="Matsui Y."/>
            <person name="Miyazaki M."/>
            <person name="Murata K."/>
            <person name="Saito Y."/>
            <person name="Sakai S."/>
            <person name="Song C."/>
            <person name="Tasumi E."/>
            <person name="Yamanaka Y."/>
            <person name="Yamaguchi T."/>
            <person name="Kamagata Y."/>
            <person name="Tamaki H."/>
            <person name="Takai K."/>
        </authorList>
    </citation>
    <scope>NUCLEOTIDE SEQUENCE [LARGE SCALE GENOMIC DNA]</scope>
    <source>
        <strain evidence="4 5">MK-D1</strain>
    </source>
</reference>
<dbReference type="GO" id="GO:0003919">
    <property type="term" value="F:FMN adenylyltransferase activity"/>
    <property type="evidence" value="ECO:0007669"/>
    <property type="project" value="UniProtKB-EC"/>
</dbReference>
<keyword evidence="2 4" id="KW-0548">Nucleotidyltransferase</keyword>
<dbReference type="Proteomes" id="UP000321408">
    <property type="component" value="Chromosome"/>
</dbReference>
<dbReference type="SUPFAM" id="SSF52374">
    <property type="entry name" value="Nucleotidylyl transferase"/>
    <property type="match status" value="1"/>
</dbReference>
<dbReference type="NCBIfam" id="TIGR00125">
    <property type="entry name" value="cyt_tran_rel"/>
    <property type="match status" value="1"/>
</dbReference>
<dbReference type="PANTHER" id="PTHR43793">
    <property type="entry name" value="FAD SYNTHASE"/>
    <property type="match status" value="1"/>
</dbReference>
<dbReference type="Gene3D" id="3.40.50.620">
    <property type="entry name" value="HUPs"/>
    <property type="match status" value="1"/>
</dbReference>
<dbReference type="AlphaFoldDB" id="A0A5B9DAG1"/>
<evidence type="ECO:0000313" key="5">
    <source>
        <dbReference type="Proteomes" id="UP000321408"/>
    </source>
</evidence>
<gene>
    <name evidence="4" type="ORF">DSAG12_01819</name>
</gene>
<dbReference type="GeneID" id="41329812"/>
<keyword evidence="5" id="KW-1185">Reference proteome</keyword>
<organism evidence="4 5">
    <name type="scientific">Promethearchaeum syntrophicum</name>
    <dbReference type="NCBI Taxonomy" id="2594042"/>
    <lineage>
        <taxon>Archaea</taxon>
        <taxon>Promethearchaeati</taxon>
        <taxon>Promethearchaeota</taxon>
        <taxon>Promethearchaeia</taxon>
        <taxon>Promethearchaeales</taxon>
        <taxon>Promethearchaeaceae</taxon>
        <taxon>Promethearchaeum</taxon>
    </lineage>
</organism>
<accession>A0A5B9DAG1</accession>
<name>A0A5B9DAG1_9ARCH</name>
<sequence length="151" mass="17400">MRIIVSGCFDIIHPGHIHLLKEAAEIGDVIVIIARDSTIERYKNERPIIPEQQRLEVIKSIKYVTDAFLGSEGNGDHGYLQFALTLKPDIIFLGPNQRTSVKYLKKGLEKYNSEHVQVRRLDKLYDKFELHSSSAIKEKIKNQSKKKNKRT</sequence>
<proteinExistence type="predicted"/>
<evidence type="ECO:0000256" key="1">
    <source>
        <dbReference type="ARBA" id="ARBA00022679"/>
    </source>
</evidence>
<dbReference type="InterPro" id="IPR004821">
    <property type="entry name" value="Cyt_trans-like"/>
</dbReference>
<dbReference type="OrthoDB" id="1912at2157"/>
<dbReference type="KEGG" id="psyt:DSAG12_01819"/>
<evidence type="ECO:0000313" key="4">
    <source>
        <dbReference type="EMBL" id="QEE15991.1"/>
    </source>
</evidence>
<dbReference type="PANTHER" id="PTHR43793:SF1">
    <property type="entry name" value="FAD SYNTHASE"/>
    <property type="match status" value="1"/>
</dbReference>
<feature type="domain" description="Cytidyltransferase-like" evidence="3">
    <location>
        <begin position="5"/>
        <end position="138"/>
    </location>
</feature>
<dbReference type="InterPro" id="IPR014729">
    <property type="entry name" value="Rossmann-like_a/b/a_fold"/>
</dbReference>